<feature type="compositionally biased region" description="Basic and acidic residues" evidence="5">
    <location>
        <begin position="237"/>
        <end position="256"/>
    </location>
</feature>
<keyword evidence="1" id="KW-0805">Transcription regulation</keyword>
<dbReference type="GO" id="GO:0003677">
    <property type="term" value="F:DNA binding"/>
    <property type="evidence" value="ECO:0007669"/>
    <property type="project" value="UniProtKB-KW"/>
</dbReference>
<keyword evidence="2" id="KW-0238">DNA-binding</keyword>
<gene>
    <name evidence="7" type="ORF">COLO4_35755</name>
</gene>
<evidence type="ECO:0000256" key="4">
    <source>
        <dbReference type="ARBA" id="ARBA00023242"/>
    </source>
</evidence>
<evidence type="ECO:0000256" key="1">
    <source>
        <dbReference type="ARBA" id="ARBA00023015"/>
    </source>
</evidence>
<dbReference type="PROSITE" id="PS51005">
    <property type="entry name" value="NAC"/>
    <property type="match status" value="1"/>
</dbReference>
<evidence type="ECO:0000256" key="3">
    <source>
        <dbReference type="ARBA" id="ARBA00023163"/>
    </source>
</evidence>
<accession>A0A1R3GDM5</accession>
<dbReference type="EMBL" id="AWUE01022785">
    <property type="protein sequence ID" value="OMO56204.1"/>
    <property type="molecule type" value="Genomic_DNA"/>
</dbReference>
<dbReference type="Proteomes" id="UP000187203">
    <property type="component" value="Unassembled WGS sequence"/>
</dbReference>
<evidence type="ECO:0000313" key="7">
    <source>
        <dbReference type="EMBL" id="OMO56204.1"/>
    </source>
</evidence>
<feature type="domain" description="NAC" evidence="6">
    <location>
        <begin position="32"/>
        <end position="189"/>
    </location>
</feature>
<evidence type="ECO:0000256" key="2">
    <source>
        <dbReference type="ARBA" id="ARBA00023125"/>
    </source>
</evidence>
<dbReference type="GO" id="GO:0006355">
    <property type="term" value="P:regulation of DNA-templated transcription"/>
    <property type="evidence" value="ECO:0007669"/>
    <property type="project" value="InterPro"/>
</dbReference>
<proteinExistence type="predicted"/>
<feature type="compositionally biased region" description="Acidic residues" evidence="5">
    <location>
        <begin position="199"/>
        <end position="212"/>
    </location>
</feature>
<organism evidence="7 8">
    <name type="scientific">Corchorus olitorius</name>
    <dbReference type="NCBI Taxonomy" id="93759"/>
    <lineage>
        <taxon>Eukaryota</taxon>
        <taxon>Viridiplantae</taxon>
        <taxon>Streptophyta</taxon>
        <taxon>Embryophyta</taxon>
        <taxon>Tracheophyta</taxon>
        <taxon>Spermatophyta</taxon>
        <taxon>Magnoliopsida</taxon>
        <taxon>eudicotyledons</taxon>
        <taxon>Gunneridae</taxon>
        <taxon>Pentapetalae</taxon>
        <taxon>rosids</taxon>
        <taxon>malvids</taxon>
        <taxon>Malvales</taxon>
        <taxon>Malvaceae</taxon>
        <taxon>Grewioideae</taxon>
        <taxon>Apeibeae</taxon>
        <taxon>Corchorus</taxon>
    </lineage>
</organism>
<dbReference type="SUPFAM" id="SSF101941">
    <property type="entry name" value="NAC domain"/>
    <property type="match status" value="1"/>
</dbReference>
<keyword evidence="4" id="KW-0539">Nucleus</keyword>
<comment type="caution">
    <text evidence="7">The sequence shown here is derived from an EMBL/GenBank/DDBJ whole genome shotgun (WGS) entry which is preliminary data.</text>
</comment>
<dbReference type="InterPro" id="IPR036093">
    <property type="entry name" value="NAC_dom_sf"/>
</dbReference>
<dbReference type="PANTHER" id="PTHR31719:SF179">
    <property type="entry name" value="OS08G0148400 PROTEIN"/>
    <property type="match status" value="1"/>
</dbReference>
<name>A0A1R3GDM5_9ROSI</name>
<sequence>MSLMRQNHRDNVAQNHVRVLTQEQVQAVFDLYPAGFRFNPRDEELVVFYLREKLLDQPLPLNLIKEVELYAHHPQELVEGNRSYGEGEWYFFTPRDKKYPNGSRPRRSAGREGYWKATGADRTLIYEGAEVGYRKALVFYNGKPSAGKKTNWMMHEFRLKDPPALPKSNPHNQNNMQLDKWVLCKIYKKAEKNSKTSADADEAENSCETEELDSQRQTGSLGVNDQAPSPFNKKRLRLDDLPKSKLGDDSPKLKLDESDDQDQYASLNNGVASITPKYPDYYNEAIWDQSSSLYLGNNLHDPYDDYNINIMADPVPSSFDGLGFLPEFHDHHYYYQIP</sequence>
<feature type="region of interest" description="Disordered" evidence="5">
    <location>
        <begin position="194"/>
        <end position="261"/>
    </location>
</feature>
<feature type="compositionally biased region" description="Polar residues" evidence="5">
    <location>
        <begin position="215"/>
        <end position="229"/>
    </location>
</feature>
<keyword evidence="3" id="KW-0804">Transcription</keyword>
<dbReference type="STRING" id="93759.A0A1R3GDM5"/>
<dbReference type="Pfam" id="PF02365">
    <property type="entry name" value="NAM"/>
    <property type="match status" value="1"/>
</dbReference>
<evidence type="ECO:0000256" key="5">
    <source>
        <dbReference type="SAM" id="MobiDB-lite"/>
    </source>
</evidence>
<keyword evidence="8" id="KW-1185">Reference proteome</keyword>
<dbReference type="OrthoDB" id="1848784at2759"/>
<dbReference type="Gene3D" id="2.170.150.80">
    <property type="entry name" value="NAC domain"/>
    <property type="match status" value="1"/>
</dbReference>
<reference evidence="8" key="1">
    <citation type="submission" date="2013-09" db="EMBL/GenBank/DDBJ databases">
        <title>Corchorus olitorius genome sequencing.</title>
        <authorList>
            <person name="Alam M."/>
            <person name="Haque M.S."/>
            <person name="Islam M.S."/>
            <person name="Emdad E.M."/>
            <person name="Islam M.M."/>
            <person name="Ahmed B."/>
            <person name="Halim A."/>
            <person name="Hossen Q.M.M."/>
            <person name="Hossain M.Z."/>
            <person name="Ahmed R."/>
            <person name="Khan M.M."/>
            <person name="Islam R."/>
            <person name="Rashid M.M."/>
            <person name="Khan S.A."/>
            <person name="Rahman M.S."/>
            <person name="Alam M."/>
            <person name="Yahiya A.S."/>
            <person name="Khan M.S."/>
            <person name="Azam M.S."/>
            <person name="Haque T."/>
            <person name="Lashkar M.Z.H."/>
            <person name="Akhand A.I."/>
            <person name="Morshed G."/>
            <person name="Roy S."/>
            <person name="Uddin K.S."/>
            <person name="Rabeya T."/>
            <person name="Hossain A.S."/>
            <person name="Chowdhury A."/>
            <person name="Snigdha A.R."/>
            <person name="Mortoza M.S."/>
            <person name="Matin S.A."/>
            <person name="Hoque S.M.E."/>
            <person name="Islam M.K."/>
            <person name="Roy D.K."/>
            <person name="Haider R."/>
            <person name="Moosa M.M."/>
            <person name="Elias S.M."/>
            <person name="Hasan A.M."/>
            <person name="Jahan S."/>
            <person name="Shafiuddin M."/>
            <person name="Mahmood N."/>
            <person name="Shommy N.S."/>
        </authorList>
    </citation>
    <scope>NUCLEOTIDE SEQUENCE [LARGE SCALE GENOMIC DNA]</scope>
    <source>
        <strain evidence="8">cv. O-4</strain>
    </source>
</reference>
<evidence type="ECO:0000259" key="6">
    <source>
        <dbReference type="PROSITE" id="PS51005"/>
    </source>
</evidence>
<dbReference type="AlphaFoldDB" id="A0A1R3GDM5"/>
<protein>
    <submittedName>
        <fullName evidence="7">No apical meristem (NAM) protein</fullName>
    </submittedName>
</protein>
<evidence type="ECO:0000313" key="8">
    <source>
        <dbReference type="Proteomes" id="UP000187203"/>
    </source>
</evidence>
<dbReference type="PANTHER" id="PTHR31719">
    <property type="entry name" value="NAC TRANSCRIPTION FACTOR 56"/>
    <property type="match status" value="1"/>
</dbReference>
<dbReference type="InterPro" id="IPR003441">
    <property type="entry name" value="NAC-dom"/>
</dbReference>